<evidence type="ECO:0000256" key="5">
    <source>
        <dbReference type="ARBA" id="ARBA00022842"/>
    </source>
</evidence>
<dbReference type="InterPro" id="IPR005738">
    <property type="entry name" value="TopoIII"/>
</dbReference>
<dbReference type="InterPro" id="IPR013825">
    <property type="entry name" value="Topo_IA_cen_sub2"/>
</dbReference>
<evidence type="ECO:0000259" key="14">
    <source>
        <dbReference type="PROSITE" id="PS52039"/>
    </source>
</evidence>
<dbReference type="GO" id="GO:0043597">
    <property type="term" value="C:cytoplasmic replication fork"/>
    <property type="evidence" value="ECO:0007669"/>
    <property type="project" value="TreeGrafter"/>
</dbReference>
<dbReference type="FunFam" id="1.10.290.10:FF:000004">
    <property type="entry name" value="DNA topoisomerase 3"/>
    <property type="match status" value="1"/>
</dbReference>
<dbReference type="EC" id="5.6.2.1" evidence="3"/>
<name>A0AAD0KE18_9BACL</name>
<keyword evidence="7" id="KW-0238">DNA-binding</keyword>
<evidence type="ECO:0000256" key="9">
    <source>
        <dbReference type="ARBA" id="ARBA00030003"/>
    </source>
</evidence>
<dbReference type="NCBIfam" id="TIGR01056">
    <property type="entry name" value="topB"/>
    <property type="match status" value="1"/>
</dbReference>
<protein>
    <recommendedName>
        <fullName evidence="3">DNA topoisomerase</fullName>
        <ecNumber evidence="3">5.6.2.1</ecNumber>
    </recommendedName>
    <alternativeName>
        <fullName evidence="12">Omega-protein</fullName>
    </alternativeName>
    <alternativeName>
        <fullName evidence="11">Relaxing enzyme</fullName>
    </alternativeName>
    <alternativeName>
        <fullName evidence="9">Swivelase</fullName>
    </alternativeName>
    <alternativeName>
        <fullName evidence="10">Untwisting enzyme</fullName>
    </alternativeName>
</protein>
<accession>A0AAD0KE18</accession>
<dbReference type="PROSITE" id="PS50880">
    <property type="entry name" value="TOPRIM"/>
    <property type="match status" value="1"/>
</dbReference>
<dbReference type="Gene3D" id="1.10.290.10">
    <property type="entry name" value="Topoisomerase I, domain 4"/>
    <property type="match status" value="1"/>
</dbReference>
<dbReference type="InterPro" id="IPR023405">
    <property type="entry name" value="Topo_IA_core_domain"/>
</dbReference>
<dbReference type="AlphaFoldDB" id="A0AAD0KE18"/>
<feature type="domain" description="Topo IA-type catalytic" evidence="14">
    <location>
        <begin position="152"/>
        <end position="578"/>
    </location>
</feature>
<feature type="domain" description="Toprim" evidence="13">
    <location>
        <begin position="2"/>
        <end position="133"/>
    </location>
</feature>
<dbReference type="InterPro" id="IPR000380">
    <property type="entry name" value="Topo_IA"/>
</dbReference>
<evidence type="ECO:0000256" key="8">
    <source>
        <dbReference type="ARBA" id="ARBA00023235"/>
    </source>
</evidence>
<evidence type="ECO:0000256" key="2">
    <source>
        <dbReference type="ARBA" id="ARBA00009446"/>
    </source>
</evidence>
<dbReference type="PRINTS" id="PR00417">
    <property type="entry name" value="PRTPISMRASEI"/>
</dbReference>
<dbReference type="PANTHER" id="PTHR11390">
    <property type="entry name" value="PROKARYOTIC DNA TOPOISOMERASE"/>
    <property type="match status" value="1"/>
</dbReference>
<reference evidence="15 16" key="1">
    <citation type="submission" date="2017-06" db="EMBL/GenBank/DDBJ databases">
        <title>Complete genome sequence of Paenibacillus odorifer CBA7130.</title>
        <authorList>
            <person name="Nam Y.-D."/>
            <person name="Kang J."/>
            <person name="Chung W.-H."/>
        </authorList>
    </citation>
    <scope>NUCLEOTIDE SEQUENCE [LARGE SCALE GENOMIC DNA]</scope>
    <source>
        <strain evidence="15 16">CBA7130</strain>
    </source>
</reference>
<dbReference type="SMART" id="SM00436">
    <property type="entry name" value="TOP1Bc"/>
    <property type="match status" value="1"/>
</dbReference>
<dbReference type="GO" id="GO:0003677">
    <property type="term" value="F:DNA binding"/>
    <property type="evidence" value="ECO:0007669"/>
    <property type="project" value="UniProtKB-KW"/>
</dbReference>
<evidence type="ECO:0000256" key="6">
    <source>
        <dbReference type="ARBA" id="ARBA00023029"/>
    </source>
</evidence>
<comment type="catalytic activity">
    <reaction evidence="1">
        <text>ATP-independent breakage of single-stranded DNA, followed by passage and rejoining.</text>
        <dbReference type="EC" id="5.6.2.1"/>
    </reaction>
</comment>
<dbReference type="CDD" id="cd03362">
    <property type="entry name" value="TOPRIM_TopoIA_TopoIII"/>
    <property type="match status" value="1"/>
</dbReference>
<dbReference type="RefSeq" id="WP_111502498.1">
    <property type="nucleotide sequence ID" value="NZ_CP021965.1"/>
</dbReference>
<evidence type="ECO:0000313" key="15">
    <source>
        <dbReference type="EMBL" id="AWV31736.1"/>
    </source>
</evidence>
<comment type="similarity">
    <text evidence="2">Belongs to the type IA topoisomerase family.</text>
</comment>
<evidence type="ECO:0000256" key="10">
    <source>
        <dbReference type="ARBA" id="ARBA00031985"/>
    </source>
</evidence>
<evidence type="ECO:0000256" key="4">
    <source>
        <dbReference type="ARBA" id="ARBA00022723"/>
    </source>
</evidence>
<dbReference type="Gene3D" id="1.10.460.10">
    <property type="entry name" value="Topoisomerase I, domain 2"/>
    <property type="match status" value="1"/>
</dbReference>
<dbReference type="SMART" id="SM00437">
    <property type="entry name" value="TOP1Ac"/>
    <property type="match status" value="1"/>
</dbReference>
<dbReference type="GO" id="GO:0006310">
    <property type="term" value="P:DNA recombination"/>
    <property type="evidence" value="ECO:0007669"/>
    <property type="project" value="TreeGrafter"/>
</dbReference>
<dbReference type="SUPFAM" id="SSF56712">
    <property type="entry name" value="Prokaryotic type I DNA topoisomerase"/>
    <property type="match status" value="1"/>
</dbReference>
<dbReference type="InterPro" id="IPR013826">
    <property type="entry name" value="Topo_IA_cen_sub3"/>
</dbReference>
<keyword evidence="5" id="KW-0460">Magnesium</keyword>
<keyword evidence="8" id="KW-0413">Isomerase</keyword>
<evidence type="ECO:0000256" key="12">
    <source>
        <dbReference type="ARBA" id="ARBA00032877"/>
    </source>
</evidence>
<dbReference type="PROSITE" id="PS52039">
    <property type="entry name" value="TOPO_IA_2"/>
    <property type="match status" value="1"/>
</dbReference>
<dbReference type="CDD" id="cd00186">
    <property type="entry name" value="TOP1Ac"/>
    <property type="match status" value="1"/>
</dbReference>
<evidence type="ECO:0000256" key="1">
    <source>
        <dbReference type="ARBA" id="ARBA00000213"/>
    </source>
</evidence>
<dbReference type="GO" id="GO:0003917">
    <property type="term" value="F:DNA topoisomerase type I (single strand cut, ATP-independent) activity"/>
    <property type="evidence" value="ECO:0007669"/>
    <property type="project" value="UniProtKB-EC"/>
</dbReference>
<dbReference type="EMBL" id="CP021965">
    <property type="protein sequence ID" value="AWV31736.1"/>
    <property type="molecule type" value="Genomic_DNA"/>
</dbReference>
<dbReference type="InterPro" id="IPR034144">
    <property type="entry name" value="TOPRIM_TopoIII"/>
</dbReference>
<dbReference type="GO" id="GO:0006281">
    <property type="term" value="P:DNA repair"/>
    <property type="evidence" value="ECO:0007669"/>
    <property type="project" value="TreeGrafter"/>
</dbReference>
<dbReference type="InterPro" id="IPR013824">
    <property type="entry name" value="Topo_IA_cen_sub1"/>
</dbReference>
<evidence type="ECO:0000256" key="3">
    <source>
        <dbReference type="ARBA" id="ARBA00012891"/>
    </source>
</evidence>
<dbReference type="InterPro" id="IPR006171">
    <property type="entry name" value="TOPRIM_dom"/>
</dbReference>
<dbReference type="PANTHER" id="PTHR11390:SF21">
    <property type="entry name" value="DNA TOPOISOMERASE 3-ALPHA"/>
    <property type="match status" value="1"/>
</dbReference>
<dbReference type="NCBIfam" id="NF005829">
    <property type="entry name" value="PRK07726.1"/>
    <property type="match status" value="1"/>
</dbReference>
<dbReference type="SMART" id="SM00493">
    <property type="entry name" value="TOPRIM"/>
    <property type="match status" value="1"/>
</dbReference>
<dbReference type="Gene3D" id="2.70.20.10">
    <property type="entry name" value="Topoisomerase I, domain 3"/>
    <property type="match status" value="1"/>
</dbReference>
<proteinExistence type="inferred from homology"/>
<dbReference type="GO" id="GO:0006265">
    <property type="term" value="P:DNA topological change"/>
    <property type="evidence" value="ECO:0007669"/>
    <property type="project" value="InterPro"/>
</dbReference>
<dbReference type="InterPro" id="IPR003602">
    <property type="entry name" value="Topo_IA_DNA-bd_dom"/>
</dbReference>
<dbReference type="GO" id="GO:0046872">
    <property type="term" value="F:metal ion binding"/>
    <property type="evidence" value="ECO:0007669"/>
    <property type="project" value="UniProtKB-KW"/>
</dbReference>
<dbReference type="InterPro" id="IPR023406">
    <property type="entry name" value="Topo_IA_AS"/>
</dbReference>
<organism evidence="15 16">
    <name type="scientific">Paenibacillus odorifer</name>
    <dbReference type="NCBI Taxonomy" id="189426"/>
    <lineage>
        <taxon>Bacteria</taxon>
        <taxon>Bacillati</taxon>
        <taxon>Bacillota</taxon>
        <taxon>Bacilli</taxon>
        <taxon>Bacillales</taxon>
        <taxon>Paenibacillaceae</taxon>
        <taxon>Paenibacillus</taxon>
    </lineage>
</organism>
<evidence type="ECO:0000256" key="11">
    <source>
        <dbReference type="ARBA" id="ARBA00032235"/>
    </source>
</evidence>
<evidence type="ECO:0000259" key="13">
    <source>
        <dbReference type="PROSITE" id="PS50880"/>
    </source>
</evidence>
<dbReference type="Pfam" id="PF01131">
    <property type="entry name" value="Topoisom_bac"/>
    <property type="match status" value="1"/>
</dbReference>
<evidence type="ECO:0000256" key="7">
    <source>
        <dbReference type="ARBA" id="ARBA00023125"/>
    </source>
</evidence>
<evidence type="ECO:0000313" key="16">
    <source>
        <dbReference type="Proteomes" id="UP000249163"/>
    </source>
</evidence>
<keyword evidence="4" id="KW-0479">Metal-binding</keyword>
<dbReference type="Proteomes" id="UP000249163">
    <property type="component" value="Chromosome"/>
</dbReference>
<sequence>MKTLVLAEKPSVAREIARVMGCNNKQKSYIEGPKYVVTWALGHLVGLAEPEDYNKKFATWALEDLPILPEKTKLKVLRETNQQYKAVQHLMKRQDIEELIVATDAAREGELLARWIMNMAGWKKPFRRLWISSQTDKAIKEGFAKLRPGREFDRLYESARCRAEADWMIGLNVTRALTCKFGSPLSAGRVQTPTLGMIMDREQEITGFRSIDFETLTADFGDFQAAWRASNGDGRIFEKDKTASLKDKLTGRSGRIIKVQKSEKSEPHPLAYDLTELQRDANRKFGFSAKQTSSVLQRLYEQHKLVTYPRTDSRYLTSDMTGTLKERLDSVAVGPYAALARPLLRKQLPITKRIVDDSKVSDHHAIIPTEQTVLLNGLSTEERKLYDLIVRRFISLFYPPARYDAVAVTVNVEGESFHVKGTTVKDAGWREVYGGDMSSDDEEESADEPAAGSIKLPELREGAAVTIGRCMVRAGRTQPPKRYNEASLLTQMEKHGLGTPATRADIIEKLVSSDTIERQGNLLHPTGKGKQLIELVSTQLRTPDLTARWEAELEKIARGQGKPELFLQGIRSMAQELVTGVKTSGAEYKPHNVSNSHCPECGTRLLEKKSKRGKLLVCPADNCGYTRAGEKRLSNRRCPQCHKKMELKEGKAGMFVQCLGCGITETLDKDHKHVNKREQQKLVQQYSKQESIGSNLGELLKAALEGQKKDK</sequence>
<dbReference type="Gene3D" id="3.40.50.140">
    <property type="match status" value="1"/>
</dbReference>
<gene>
    <name evidence="15" type="ORF">CD191_03335</name>
</gene>
<keyword evidence="6" id="KW-0799">Topoisomerase</keyword>
<dbReference type="Pfam" id="PF01751">
    <property type="entry name" value="Toprim"/>
    <property type="match status" value="1"/>
</dbReference>
<dbReference type="InterPro" id="IPR013497">
    <property type="entry name" value="Topo_IA_cen"/>
</dbReference>
<dbReference type="PROSITE" id="PS00396">
    <property type="entry name" value="TOPO_IA_1"/>
    <property type="match status" value="1"/>
</dbReference>
<dbReference type="InterPro" id="IPR003601">
    <property type="entry name" value="Topo_IA_2"/>
</dbReference>